<proteinExistence type="predicted"/>
<reference evidence="1 2" key="1">
    <citation type="submission" date="2015-11" db="EMBL/GenBank/DDBJ databases">
        <authorList>
            <person name="Lee I.Y."/>
            <person name="Guerrero C.A."/>
            <person name="Bowman C.A."/>
            <person name="Russell D.A."/>
            <person name="Pope W.H."/>
            <person name="Jacobs-Sera D."/>
            <person name="Hendrix R.W."/>
            <person name="Hatfull G.F."/>
        </authorList>
    </citation>
    <scope>NUCLEOTIDE SEQUENCE [LARGE SCALE GENOMIC DNA]</scope>
</reference>
<evidence type="ECO:0000313" key="1">
    <source>
        <dbReference type="EMBL" id="ALY10463.1"/>
    </source>
</evidence>
<protein>
    <submittedName>
        <fullName evidence="1">Uncharacterized protein</fullName>
    </submittedName>
</protein>
<gene>
    <name evidence="1" type="primary">6</name>
    <name evidence="1" type="ORF">TAEYOUNG_6</name>
</gene>
<dbReference type="Proteomes" id="UP000221143">
    <property type="component" value="Segment"/>
</dbReference>
<name>A0A0U4IPP0_9CAUD</name>
<organism evidence="1 2">
    <name type="scientific">Arthrobacter phage TaeYoung</name>
    <dbReference type="NCBI Taxonomy" id="1772318"/>
    <lineage>
        <taxon>Viruses</taxon>
        <taxon>Duplodnaviria</taxon>
        <taxon>Heunggongvirae</taxon>
        <taxon>Uroviricota</taxon>
        <taxon>Caudoviricetes</taxon>
        <taxon>Berryhillviridae</taxon>
        <taxon>Marthavirus</taxon>
        <taxon>Marthavirus martha</taxon>
    </lineage>
</organism>
<dbReference type="EMBL" id="KU160668">
    <property type="protein sequence ID" value="ALY10463.1"/>
    <property type="molecule type" value="Genomic_DNA"/>
</dbReference>
<evidence type="ECO:0000313" key="2">
    <source>
        <dbReference type="Proteomes" id="UP000221143"/>
    </source>
</evidence>
<accession>A0A0U4IPP0</accession>
<sequence length="78" mass="8445">MNVQMSISIVSTDIMAVKVGDQISVPANPCDILATVTRAAHDAGCDKYVRLIAVDGSGEEHQIVEWKFGTLIKVFKLV</sequence>